<keyword evidence="6" id="KW-1185">Reference proteome</keyword>
<dbReference type="EMBL" id="QOKY01000128">
    <property type="protein sequence ID" value="RMZ57402.1"/>
    <property type="molecule type" value="Genomic_DNA"/>
</dbReference>
<dbReference type="KEGG" id="apro:F751_2633"/>
<proteinExistence type="inferred from homology"/>
<dbReference type="InterPro" id="IPR029058">
    <property type="entry name" value="AB_hydrolase_fold"/>
</dbReference>
<evidence type="ECO:0000256" key="2">
    <source>
        <dbReference type="ARBA" id="ARBA00038334"/>
    </source>
</evidence>
<dbReference type="EMBL" id="KL662122">
    <property type="protein sequence ID" value="KFM25791.1"/>
    <property type="molecule type" value="Genomic_DNA"/>
</dbReference>
<dbReference type="SUPFAM" id="SSF53474">
    <property type="entry name" value="alpha/beta-Hydrolases"/>
    <property type="match status" value="1"/>
</dbReference>
<dbReference type="Proteomes" id="UP000028924">
    <property type="component" value="Unassembled WGS sequence"/>
</dbReference>
<gene>
    <name evidence="5" type="ORF">APUTEX25_004236</name>
    <name evidence="4" type="ORF">F751_2633</name>
</gene>
<accession>A0A087SJ87</accession>
<dbReference type="Proteomes" id="UP000279271">
    <property type="component" value="Unassembled WGS sequence"/>
</dbReference>
<dbReference type="AlphaFoldDB" id="A0A087SJ87"/>
<comment type="similarity">
    <text evidence="2">Belongs to the AB hydrolase superfamily. Epoxide hydrolase family.</text>
</comment>
<protein>
    <submittedName>
        <fullName evidence="4">Epoxide hydrolase 4</fullName>
    </submittedName>
</protein>
<dbReference type="OrthoDB" id="7130006at2759"/>
<dbReference type="Gene3D" id="3.40.50.1820">
    <property type="entry name" value="alpha/beta hydrolase"/>
    <property type="match status" value="1"/>
</dbReference>
<dbReference type="GO" id="GO:0016787">
    <property type="term" value="F:hydrolase activity"/>
    <property type="evidence" value="ECO:0007669"/>
    <property type="project" value="UniProtKB-KW"/>
</dbReference>
<evidence type="ECO:0000313" key="5">
    <source>
        <dbReference type="EMBL" id="RMZ57402.1"/>
    </source>
</evidence>
<evidence type="ECO:0000313" key="4">
    <source>
        <dbReference type="EMBL" id="KFM25791.1"/>
    </source>
</evidence>
<reference evidence="7" key="2">
    <citation type="journal article" date="2018" name="Algal Res.">
        <title>Characterization of plant carbon substrate utilization by Auxenochlorella protothecoides.</title>
        <authorList>
            <person name="Vogler B.W."/>
            <person name="Starkenburg S.R."/>
            <person name="Sudasinghe N."/>
            <person name="Schambach J.Y."/>
            <person name="Rollin J.A."/>
            <person name="Pattathil S."/>
            <person name="Barry A.N."/>
        </authorList>
    </citation>
    <scope>NUCLEOTIDE SEQUENCE [LARGE SCALE GENOMIC DNA]</scope>
    <source>
        <strain evidence="7">UTEX 25</strain>
    </source>
</reference>
<feature type="domain" description="AB hydrolase-1" evidence="3">
    <location>
        <begin position="1"/>
        <end position="248"/>
    </location>
</feature>
<evidence type="ECO:0000256" key="1">
    <source>
        <dbReference type="ARBA" id="ARBA00022801"/>
    </source>
</evidence>
<reference evidence="5" key="3">
    <citation type="submission" date="2018-10" db="EMBL/GenBank/DDBJ databases">
        <authorList>
            <person name="Hovde B."/>
            <person name="Zhang X."/>
        </authorList>
    </citation>
    <scope>NUCLEOTIDE SEQUENCE [LARGE SCALE GENOMIC DNA]</scope>
    <source>
        <strain evidence="5">UTEX 25</strain>
    </source>
</reference>
<evidence type="ECO:0000259" key="3">
    <source>
        <dbReference type="Pfam" id="PF00561"/>
    </source>
</evidence>
<dbReference type="RefSeq" id="XP_011398687.1">
    <property type="nucleotide sequence ID" value="XM_011400385.1"/>
</dbReference>
<dbReference type="GeneID" id="23614024"/>
<dbReference type="PANTHER" id="PTHR43329">
    <property type="entry name" value="EPOXIDE HYDROLASE"/>
    <property type="match status" value="1"/>
</dbReference>
<dbReference type="PRINTS" id="PR00412">
    <property type="entry name" value="EPOXHYDRLASE"/>
</dbReference>
<sequence>MVFIHGFPEAWFSWRHQLEHFKQEYDVVAFDMRGYNESDKPLGIDSYLMRLLVSDVVTIIKSVSPDRQVTLVAHDWGGVIAWVLARAHPELLSHLVVLCAPHPSNFLEKMTTAQMLKSWYIFFFQVPWIPEAVLSDDNFVFIQKMFTSRKMGLRNRDRISPEEIARYKVAASRPGALTSMINYYRALYRYDPRYPKPKKGKLKVPTLLMWAEDDGAFTPKVFEDTEAHVEDLTTIGLSDCSHWAQQDRPDLVNRHITEFLASHATTLGSRL</sequence>
<dbReference type="PRINTS" id="PR00111">
    <property type="entry name" value="ABHYDROLASE"/>
</dbReference>
<dbReference type="InterPro" id="IPR000639">
    <property type="entry name" value="Epox_hydrolase-like"/>
</dbReference>
<reference evidence="5" key="4">
    <citation type="submission" date="2018-11" db="EMBL/GenBank/DDBJ databases">
        <title>Characterization of plant carbon substrate utilization by Auxenochlorella protothecoides.</title>
        <authorList>
            <person name="Vogler B.W."/>
            <person name="Starkenburg S.R."/>
            <person name="Sudasinghe N."/>
            <person name="Schambach J.Y."/>
            <person name="Rollin J.A."/>
            <person name="Pattathil S."/>
            <person name="Barry A.N."/>
        </authorList>
    </citation>
    <scope>NUCLEOTIDE SEQUENCE [LARGE SCALE GENOMIC DNA]</scope>
    <source>
        <strain evidence="5">UTEX 25</strain>
    </source>
</reference>
<organism evidence="4 6">
    <name type="scientific">Auxenochlorella protothecoides</name>
    <name type="common">Green microalga</name>
    <name type="synonym">Chlorella protothecoides</name>
    <dbReference type="NCBI Taxonomy" id="3075"/>
    <lineage>
        <taxon>Eukaryota</taxon>
        <taxon>Viridiplantae</taxon>
        <taxon>Chlorophyta</taxon>
        <taxon>core chlorophytes</taxon>
        <taxon>Trebouxiophyceae</taxon>
        <taxon>Chlorellales</taxon>
        <taxon>Chlorellaceae</taxon>
        <taxon>Auxenochlorella</taxon>
    </lineage>
</organism>
<evidence type="ECO:0000313" key="6">
    <source>
        <dbReference type="Proteomes" id="UP000028924"/>
    </source>
</evidence>
<dbReference type="eggNOG" id="KOG4178">
    <property type="taxonomic scope" value="Eukaryota"/>
</dbReference>
<reference evidence="4 6" key="1">
    <citation type="journal article" date="2014" name="BMC Genomics">
        <title>Oil accumulation mechanisms of the oleaginous microalga Chlorella protothecoides revealed through its genome, transcriptomes, and proteomes.</title>
        <authorList>
            <person name="Gao C."/>
            <person name="Wang Y."/>
            <person name="Shen Y."/>
            <person name="Yan D."/>
            <person name="He X."/>
            <person name="Dai J."/>
            <person name="Wu Q."/>
        </authorList>
    </citation>
    <scope>NUCLEOTIDE SEQUENCE [LARGE SCALE GENOMIC DNA]</scope>
    <source>
        <strain evidence="4 6">0710</strain>
    </source>
</reference>
<evidence type="ECO:0000313" key="7">
    <source>
        <dbReference type="Proteomes" id="UP000279271"/>
    </source>
</evidence>
<dbReference type="InterPro" id="IPR000073">
    <property type="entry name" value="AB_hydrolase_1"/>
</dbReference>
<name>A0A087SJ87_AUXPR</name>
<dbReference type="Pfam" id="PF00561">
    <property type="entry name" value="Abhydrolase_1"/>
    <property type="match status" value="1"/>
</dbReference>
<keyword evidence="1 4" id="KW-0378">Hydrolase</keyword>